<gene>
    <name evidence="2" type="ORF">M9Y10_027475</name>
</gene>
<evidence type="ECO:0000259" key="1">
    <source>
        <dbReference type="Pfam" id="PF01048"/>
    </source>
</evidence>
<dbReference type="EMBL" id="JAPFFF010000042">
    <property type="protein sequence ID" value="KAK8841274.1"/>
    <property type="molecule type" value="Genomic_DNA"/>
</dbReference>
<dbReference type="InterPro" id="IPR000845">
    <property type="entry name" value="Nucleoside_phosphorylase_d"/>
</dbReference>
<feature type="domain" description="Nucleoside phosphorylase" evidence="1">
    <location>
        <begin position="17"/>
        <end position="249"/>
    </location>
</feature>
<dbReference type="SUPFAM" id="SSF53167">
    <property type="entry name" value="Purine and uridine phosphorylases"/>
    <property type="match status" value="1"/>
</dbReference>
<sequence length="257" mass="28626">MMFNQEKQKDIGNEKKPIVVVAAMEVEFDFLLKQLENPVCNLVGKFKYYEGTINGYPVIICHCHVMTINATLATYIAIEKYHPIAIINEGTAGAHGKDIHKNDIVIGTKSVNISSLKTPTKKEGEGSNSLEWSIISFIADDKGDRLEFQPGDKNLIKIAQSIEYSDGNIHTGVIGSGDVWNNEADRILWFNRNLGTICEEMESISVYTVANNFNVPVIAIKVISNNEILNESFDESTAIGAQKFAYDLILKMISEYL</sequence>
<name>A0ABR2H4W5_9EUKA</name>
<proteinExistence type="predicted"/>
<dbReference type="Proteomes" id="UP001470230">
    <property type="component" value="Unassembled WGS sequence"/>
</dbReference>
<dbReference type="CDD" id="cd09008">
    <property type="entry name" value="MTAN"/>
    <property type="match status" value="1"/>
</dbReference>
<dbReference type="PANTHER" id="PTHR46832:SF1">
    <property type="entry name" value="5'-METHYLTHIOADENOSINE_S-ADENOSYLHOMOCYSTEINE NUCLEOSIDASE"/>
    <property type="match status" value="1"/>
</dbReference>
<dbReference type="PANTHER" id="PTHR46832">
    <property type="entry name" value="5'-METHYLTHIOADENOSINE/S-ADENOSYLHOMOCYSTEINE NUCLEOSIDASE"/>
    <property type="match status" value="1"/>
</dbReference>
<keyword evidence="3" id="KW-1185">Reference proteome</keyword>
<accession>A0ABR2H4W5</accession>
<organism evidence="2 3">
    <name type="scientific">Tritrichomonas musculus</name>
    <dbReference type="NCBI Taxonomy" id="1915356"/>
    <lineage>
        <taxon>Eukaryota</taxon>
        <taxon>Metamonada</taxon>
        <taxon>Parabasalia</taxon>
        <taxon>Tritrichomonadida</taxon>
        <taxon>Tritrichomonadidae</taxon>
        <taxon>Tritrichomonas</taxon>
    </lineage>
</organism>
<dbReference type="Pfam" id="PF01048">
    <property type="entry name" value="PNP_UDP_1"/>
    <property type="match status" value="1"/>
</dbReference>
<evidence type="ECO:0000313" key="3">
    <source>
        <dbReference type="Proteomes" id="UP001470230"/>
    </source>
</evidence>
<dbReference type="Gene3D" id="3.40.50.1580">
    <property type="entry name" value="Nucleoside phosphorylase domain"/>
    <property type="match status" value="1"/>
</dbReference>
<comment type="caution">
    <text evidence="2">The sequence shown here is derived from an EMBL/GenBank/DDBJ whole genome shotgun (WGS) entry which is preliminary data.</text>
</comment>
<dbReference type="InterPro" id="IPR035994">
    <property type="entry name" value="Nucleoside_phosphorylase_sf"/>
</dbReference>
<reference evidence="2 3" key="1">
    <citation type="submission" date="2024-04" db="EMBL/GenBank/DDBJ databases">
        <title>Tritrichomonas musculus Genome.</title>
        <authorList>
            <person name="Alves-Ferreira E."/>
            <person name="Grigg M."/>
            <person name="Lorenzi H."/>
            <person name="Galac M."/>
        </authorList>
    </citation>
    <scope>NUCLEOTIDE SEQUENCE [LARGE SCALE GENOMIC DNA]</scope>
    <source>
        <strain evidence="2 3">EAF2021</strain>
    </source>
</reference>
<protein>
    <recommendedName>
        <fullName evidence="1">Nucleoside phosphorylase domain-containing protein</fullName>
    </recommendedName>
</protein>
<evidence type="ECO:0000313" key="2">
    <source>
        <dbReference type="EMBL" id="KAK8841274.1"/>
    </source>
</evidence>